<comment type="subcellular location">
    <subcellularLocation>
        <location evidence="1">Cell inner membrane</location>
        <topology evidence="1">Multi-pass membrane protein</topology>
    </subcellularLocation>
    <subcellularLocation>
        <location evidence="9">Cell membrane</location>
        <topology evidence="9">Multi-pass membrane protein</topology>
    </subcellularLocation>
</comment>
<dbReference type="PANTHER" id="PTHR30614:SF0">
    <property type="entry name" value="L-CYSTINE TRANSPORT SYSTEM PERMEASE PROTEIN TCYL"/>
    <property type="match status" value="1"/>
</dbReference>
<feature type="transmembrane region" description="Helical" evidence="9">
    <location>
        <begin position="20"/>
        <end position="43"/>
    </location>
</feature>
<evidence type="ECO:0000313" key="11">
    <source>
        <dbReference type="EMBL" id="AIS19360.1"/>
    </source>
</evidence>
<keyword evidence="3 9" id="KW-0813">Transport</keyword>
<feature type="transmembrane region" description="Helical" evidence="9">
    <location>
        <begin position="186"/>
        <end position="205"/>
    </location>
</feature>
<sequence>MTEWTILWEARALFLDGLLATLGLFALSIICAFVLGCAWVFLLEERNRLSIVVRGWINLMRTLPFLILAYLLYYGLPELGLRMSAWTAGLLALVIYHAAYFAEILRGSRLVLPEGYIEAAKAHGFTPLRLYLRITLPQLLIKTRPLLGNQLIIALKDTAFLTIITVQELTAAANSVQSTYFIPTQAFVVVIVMYWLISIGLELALKRAGRFGARRGFDHV</sequence>
<dbReference type="Gene3D" id="1.10.3720.10">
    <property type="entry name" value="MetI-like"/>
    <property type="match status" value="1"/>
</dbReference>
<keyword evidence="8 9" id="KW-0472">Membrane</keyword>
<keyword evidence="5 9" id="KW-0812">Transmembrane</keyword>
<protein>
    <submittedName>
        <fullName evidence="11">ABC transporter permease</fullName>
    </submittedName>
</protein>
<dbReference type="RefSeq" id="WP_043192611.1">
    <property type="nucleotide sequence ID" value="NZ_CP009533.1"/>
</dbReference>
<proteinExistence type="inferred from homology"/>
<dbReference type="GO" id="GO:0006865">
    <property type="term" value="P:amino acid transport"/>
    <property type="evidence" value="ECO:0007669"/>
    <property type="project" value="UniProtKB-KW"/>
</dbReference>
<dbReference type="InterPro" id="IPR000515">
    <property type="entry name" value="MetI-like"/>
</dbReference>
<dbReference type="InterPro" id="IPR043429">
    <property type="entry name" value="ArtM/GltK/GlnP/TcyL/YhdX-like"/>
</dbReference>
<comment type="similarity">
    <text evidence="2">Belongs to the binding-protein-dependent transport system permease family. HisMQ subfamily.</text>
</comment>
<feature type="domain" description="ABC transmembrane type-1" evidence="10">
    <location>
        <begin position="18"/>
        <end position="205"/>
    </location>
</feature>
<dbReference type="GO" id="GO:0043190">
    <property type="term" value="C:ATP-binding cassette (ABC) transporter complex"/>
    <property type="evidence" value="ECO:0007669"/>
    <property type="project" value="InterPro"/>
</dbReference>
<evidence type="ECO:0000256" key="9">
    <source>
        <dbReference type="RuleBase" id="RU363032"/>
    </source>
</evidence>
<gene>
    <name evidence="11" type="ORF">LT40_19005</name>
</gene>
<dbReference type="SUPFAM" id="SSF161098">
    <property type="entry name" value="MetI-like"/>
    <property type="match status" value="1"/>
</dbReference>
<keyword evidence="7 9" id="KW-1133">Transmembrane helix</keyword>
<dbReference type="AlphaFoldDB" id="A0A089Z0U3"/>
<dbReference type="InterPro" id="IPR035906">
    <property type="entry name" value="MetI-like_sf"/>
</dbReference>
<evidence type="ECO:0000256" key="3">
    <source>
        <dbReference type="ARBA" id="ARBA00022448"/>
    </source>
</evidence>
<evidence type="ECO:0000256" key="4">
    <source>
        <dbReference type="ARBA" id="ARBA00022475"/>
    </source>
</evidence>
<keyword evidence="12" id="KW-1185">Reference proteome</keyword>
<evidence type="ECO:0000256" key="5">
    <source>
        <dbReference type="ARBA" id="ARBA00022692"/>
    </source>
</evidence>
<evidence type="ECO:0000259" key="10">
    <source>
        <dbReference type="PROSITE" id="PS50928"/>
    </source>
</evidence>
<dbReference type="KEGG" id="prh:LT40_19005"/>
<dbReference type="eggNOG" id="COG0765">
    <property type="taxonomic scope" value="Bacteria"/>
</dbReference>
<dbReference type="PROSITE" id="PS50928">
    <property type="entry name" value="ABC_TM1"/>
    <property type="match status" value="1"/>
</dbReference>
<evidence type="ECO:0000256" key="7">
    <source>
        <dbReference type="ARBA" id="ARBA00022989"/>
    </source>
</evidence>
<dbReference type="STRING" id="216142.LT40_19005"/>
<organism evidence="11 12">
    <name type="scientific">Pseudomonas rhizosphaerae</name>
    <dbReference type="NCBI Taxonomy" id="216142"/>
    <lineage>
        <taxon>Bacteria</taxon>
        <taxon>Pseudomonadati</taxon>
        <taxon>Pseudomonadota</taxon>
        <taxon>Gammaproteobacteria</taxon>
        <taxon>Pseudomonadales</taxon>
        <taxon>Pseudomonadaceae</taxon>
        <taxon>Pseudomonas</taxon>
    </lineage>
</organism>
<dbReference type="HOGENOM" id="CLU_019602_1_4_6"/>
<dbReference type="EMBL" id="CP009533">
    <property type="protein sequence ID" value="AIS19360.1"/>
    <property type="molecule type" value="Genomic_DNA"/>
</dbReference>
<evidence type="ECO:0000256" key="8">
    <source>
        <dbReference type="ARBA" id="ARBA00023136"/>
    </source>
</evidence>
<evidence type="ECO:0000256" key="1">
    <source>
        <dbReference type="ARBA" id="ARBA00004429"/>
    </source>
</evidence>
<feature type="transmembrane region" description="Helical" evidence="9">
    <location>
        <begin position="85"/>
        <end position="102"/>
    </location>
</feature>
<feature type="transmembrane region" description="Helical" evidence="9">
    <location>
        <begin position="146"/>
        <end position="166"/>
    </location>
</feature>
<accession>A0A089Z0U3</accession>
<dbReference type="InterPro" id="IPR010065">
    <property type="entry name" value="AA_ABC_transptr_permease_3TM"/>
</dbReference>
<dbReference type="PANTHER" id="PTHR30614">
    <property type="entry name" value="MEMBRANE COMPONENT OF AMINO ACID ABC TRANSPORTER"/>
    <property type="match status" value="1"/>
</dbReference>
<reference evidence="11 12" key="1">
    <citation type="journal article" date="2015" name="J. Biotechnol.">
        <title>Complete genome sequence of Pseudomonas rhizosphaerae IH5T (=DSM 16299T), a phosphate-solubilizing rhizobacterium for bacterial biofertilizer.</title>
        <authorList>
            <person name="Kwak Y."/>
            <person name="Jung B.K."/>
            <person name="Shin J.H."/>
        </authorList>
    </citation>
    <scope>NUCLEOTIDE SEQUENCE [LARGE SCALE GENOMIC DNA]</scope>
    <source>
        <strain evidence="11">DSM 16299</strain>
    </source>
</reference>
<dbReference type="GO" id="GO:0022857">
    <property type="term" value="F:transmembrane transporter activity"/>
    <property type="evidence" value="ECO:0007669"/>
    <property type="project" value="InterPro"/>
</dbReference>
<keyword evidence="4" id="KW-1003">Cell membrane</keyword>
<feature type="transmembrane region" description="Helical" evidence="9">
    <location>
        <begin position="55"/>
        <end position="73"/>
    </location>
</feature>
<dbReference type="Pfam" id="PF00528">
    <property type="entry name" value="BPD_transp_1"/>
    <property type="match status" value="1"/>
</dbReference>
<dbReference type="OrthoDB" id="9809799at2"/>
<evidence type="ECO:0000256" key="6">
    <source>
        <dbReference type="ARBA" id="ARBA00022970"/>
    </source>
</evidence>
<dbReference type="CDD" id="cd06261">
    <property type="entry name" value="TM_PBP2"/>
    <property type="match status" value="1"/>
</dbReference>
<name>A0A089Z0U3_9PSED</name>
<dbReference type="Proteomes" id="UP000029499">
    <property type="component" value="Chromosome"/>
</dbReference>
<dbReference type="NCBIfam" id="TIGR01726">
    <property type="entry name" value="HEQRo_perm_3TM"/>
    <property type="match status" value="1"/>
</dbReference>
<keyword evidence="6" id="KW-0029">Amino-acid transport</keyword>
<evidence type="ECO:0000313" key="12">
    <source>
        <dbReference type="Proteomes" id="UP000029499"/>
    </source>
</evidence>
<evidence type="ECO:0000256" key="2">
    <source>
        <dbReference type="ARBA" id="ARBA00010072"/>
    </source>
</evidence>